<feature type="domain" description="Histidine kinase" evidence="8">
    <location>
        <begin position="428"/>
        <end position="646"/>
    </location>
</feature>
<comment type="catalytic activity">
    <reaction evidence="1">
        <text>ATP + protein L-histidine = ADP + protein N-phospho-L-histidine.</text>
        <dbReference type="EC" id="2.7.13.3"/>
    </reaction>
</comment>
<keyword evidence="4 11" id="KW-0808">Transferase</keyword>
<evidence type="ECO:0000256" key="5">
    <source>
        <dbReference type="ARBA" id="ARBA00022777"/>
    </source>
</evidence>
<evidence type="ECO:0000313" key="12">
    <source>
        <dbReference type="Proteomes" id="UP000322887"/>
    </source>
</evidence>
<dbReference type="PROSITE" id="PS50109">
    <property type="entry name" value="HIS_KIN"/>
    <property type="match status" value="1"/>
</dbReference>
<dbReference type="PRINTS" id="PR00344">
    <property type="entry name" value="BCTRLSENSOR"/>
</dbReference>
<dbReference type="SUPFAM" id="SSF55874">
    <property type="entry name" value="ATPase domain of HSP90 chaperone/DNA topoisomerase II/histidine kinase"/>
    <property type="match status" value="1"/>
</dbReference>
<reference evidence="11 12" key="1">
    <citation type="submission" date="2019-08" db="EMBL/GenBank/DDBJ databases">
        <title>Deep-cultivation of Planctomycetes and their phenomic and genomic characterization uncovers novel biology.</title>
        <authorList>
            <person name="Wiegand S."/>
            <person name="Jogler M."/>
            <person name="Boedeker C."/>
            <person name="Pinto D."/>
            <person name="Vollmers J."/>
            <person name="Rivas-Marin E."/>
            <person name="Kohn T."/>
            <person name="Peeters S.H."/>
            <person name="Heuer A."/>
            <person name="Rast P."/>
            <person name="Oberbeckmann S."/>
            <person name="Bunk B."/>
            <person name="Jeske O."/>
            <person name="Meyerdierks A."/>
            <person name="Storesund J.E."/>
            <person name="Kallscheuer N."/>
            <person name="Luecker S."/>
            <person name="Lage O.M."/>
            <person name="Pohl T."/>
            <person name="Merkel B.J."/>
            <person name="Hornburger P."/>
            <person name="Mueller R.-W."/>
            <person name="Bruemmer F."/>
            <person name="Labrenz M."/>
            <person name="Spormann A.M."/>
            <person name="Op den Camp H."/>
            <person name="Overmann J."/>
            <person name="Amann R."/>
            <person name="Jetten M.S.M."/>
            <person name="Mascher T."/>
            <person name="Medema M.H."/>
            <person name="Devos D.P."/>
            <person name="Kaster A.-K."/>
            <person name="Ovreas L."/>
            <person name="Rohde M."/>
            <person name="Galperin M.Y."/>
            <person name="Jogler C."/>
        </authorList>
    </citation>
    <scope>NUCLEOTIDE SEQUENCE [LARGE SCALE GENOMIC DNA]</scope>
    <source>
        <strain evidence="11 12">DSM 8797</strain>
    </source>
</reference>
<dbReference type="EMBL" id="CP042910">
    <property type="protein sequence ID" value="QEG16782.1"/>
    <property type="molecule type" value="Genomic_DNA"/>
</dbReference>
<dbReference type="InterPro" id="IPR006158">
    <property type="entry name" value="Cobalamin-bd"/>
</dbReference>
<evidence type="ECO:0000256" key="1">
    <source>
        <dbReference type="ARBA" id="ARBA00000085"/>
    </source>
</evidence>
<feature type="coiled-coil region" evidence="7">
    <location>
        <begin position="373"/>
        <end position="424"/>
    </location>
</feature>
<dbReference type="CDD" id="cd00082">
    <property type="entry name" value="HisKA"/>
    <property type="match status" value="1"/>
</dbReference>
<evidence type="ECO:0000256" key="7">
    <source>
        <dbReference type="SAM" id="Coils"/>
    </source>
</evidence>
<evidence type="ECO:0000259" key="8">
    <source>
        <dbReference type="PROSITE" id="PS50109"/>
    </source>
</evidence>
<proteinExistence type="predicted"/>
<gene>
    <name evidence="11" type="primary">arcB_2</name>
    <name evidence="11" type="ORF">GmarT_26500</name>
</gene>
<dbReference type="GeneID" id="98647205"/>
<evidence type="ECO:0000256" key="2">
    <source>
        <dbReference type="ARBA" id="ARBA00012438"/>
    </source>
</evidence>
<protein>
    <recommendedName>
        <fullName evidence="2">histidine kinase</fullName>
        <ecNumber evidence="2">2.7.13.3</ecNumber>
    </recommendedName>
</protein>
<dbReference type="SMART" id="SM00388">
    <property type="entry name" value="HisKA"/>
    <property type="match status" value="1"/>
</dbReference>
<feature type="modified residue" description="4-aspartylphosphate" evidence="6">
    <location>
        <position position="719"/>
    </location>
</feature>
<dbReference type="InterPro" id="IPR036724">
    <property type="entry name" value="Cobalamin-bd_sf"/>
</dbReference>
<dbReference type="InterPro" id="IPR005467">
    <property type="entry name" value="His_kinase_dom"/>
</dbReference>
<dbReference type="SMART" id="SM00387">
    <property type="entry name" value="HATPase_c"/>
    <property type="match status" value="1"/>
</dbReference>
<dbReference type="InterPro" id="IPR036594">
    <property type="entry name" value="Meth_synthase_dom"/>
</dbReference>
<dbReference type="SUPFAM" id="SSF47384">
    <property type="entry name" value="Homodimeric domain of signal transducing histidine kinase"/>
    <property type="match status" value="1"/>
</dbReference>
<dbReference type="GO" id="GO:0004673">
    <property type="term" value="F:protein histidine kinase activity"/>
    <property type="evidence" value="ECO:0007669"/>
    <property type="project" value="UniProtKB-EC"/>
</dbReference>
<keyword evidence="7" id="KW-0175">Coiled coil</keyword>
<dbReference type="Gene3D" id="1.10.1240.10">
    <property type="entry name" value="Methionine synthase domain"/>
    <property type="match status" value="1"/>
</dbReference>
<evidence type="ECO:0000256" key="3">
    <source>
        <dbReference type="ARBA" id="ARBA00022553"/>
    </source>
</evidence>
<dbReference type="Proteomes" id="UP000322887">
    <property type="component" value="Chromosome"/>
</dbReference>
<dbReference type="InterPro" id="IPR011006">
    <property type="entry name" value="CheY-like_superfamily"/>
</dbReference>
<name>A0ABX5YMG7_9PLAN</name>
<keyword evidence="3 6" id="KW-0597">Phosphoprotein</keyword>
<dbReference type="Pfam" id="PF02518">
    <property type="entry name" value="HATPase_c"/>
    <property type="match status" value="1"/>
</dbReference>
<dbReference type="EC" id="2.7.13.3" evidence="2"/>
<dbReference type="Gene3D" id="3.40.50.2300">
    <property type="match status" value="1"/>
</dbReference>
<feature type="domain" description="B12-binding" evidence="10">
    <location>
        <begin position="223"/>
        <end position="352"/>
    </location>
</feature>
<feature type="domain" description="Response regulatory" evidence="9">
    <location>
        <begin position="670"/>
        <end position="786"/>
    </location>
</feature>
<dbReference type="PROSITE" id="PS51332">
    <property type="entry name" value="B12_BINDING"/>
    <property type="match status" value="1"/>
</dbReference>
<dbReference type="Gene3D" id="3.30.565.10">
    <property type="entry name" value="Histidine kinase-like ATPase, C-terminal domain"/>
    <property type="match status" value="1"/>
</dbReference>
<dbReference type="Gene3D" id="3.40.50.280">
    <property type="entry name" value="Cobalamin-binding domain"/>
    <property type="match status" value="1"/>
</dbReference>
<dbReference type="InterPro" id="IPR003759">
    <property type="entry name" value="Cbl-bd_cap"/>
</dbReference>
<dbReference type="InterPro" id="IPR001789">
    <property type="entry name" value="Sig_transdc_resp-reg_receiver"/>
</dbReference>
<dbReference type="Gene3D" id="1.10.287.130">
    <property type="match status" value="1"/>
</dbReference>
<evidence type="ECO:0000259" key="9">
    <source>
        <dbReference type="PROSITE" id="PS50110"/>
    </source>
</evidence>
<dbReference type="PANTHER" id="PTHR43047:SF72">
    <property type="entry name" value="OSMOSENSING HISTIDINE PROTEIN KINASE SLN1"/>
    <property type="match status" value="1"/>
</dbReference>
<dbReference type="Pfam" id="PF02310">
    <property type="entry name" value="B12-binding"/>
    <property type="match status" value="1"/>
</dbReference>
<dbReference type="InterPro" id="IPR003661">
    <property type="entry name" value="HisK_dim/P_dom"/>
</dbReference>
<organism evidence="11 12">
    <name type="scientific">Gimesia maris</name>
    <dbReference type="NCBI Taxonomy" id="122"/>
    <lineage>
        <taxon>Bacteria</taxon>
        <taxon>Pseudomonadati</taxon>
        <taxon>Planctomycetota</taxon>
        <taxon>Planctomycetia</taxon>
        <taxon>Planctomycetales</taxon>
        <taxon>Planctomycetaceae</taxon>
        <taxon>Gimesia</taxon>
    </lineage>
</organism>
<accession>A0ABX5YMG7</accession>
<dbReference type="Pfam" id="PF00072">
    <property type="entry name" value="Response_reg"/>
    <property type="match status" value="1"/>
</dbReference>
<dbReference type="SUPFAM" id="SSF52242">
    <property type="entry name" value="Cobalamin (vitamin B12)-binding domain"/>
    <property type="match status" value="1"/>
</dbReference>
<dbReference type="CDD" id="cd00075">
    <property type="entry name" value="HATPase"/>
    <property type="match status" value="1"/>
</dbReference>
<dbReference type="Pfam" id="PF02607">
    <property type="entry name" value="B12-binding_2"/>
    <property type="match status" value="1"/>
</dbReference>
<dbReference type="Pfam" id="PF00512">
    <property type="entry name" value="HisKA"/>
    <property type="match status" value="1"/>
</dbReference>
<evidence type="ECO:0000256" key="4">
    <source>
        <dbReference type="ARBA" id="ARBA00022679"/>
    </source>
</evidence>
<evidence type="ECO:0000259" key="10">
    <source>
        <dbReference type="PROSITE" id="PS51332"/>
    </source>
</evidence>
<evidence type="ECO:0000256" key="6">
    <source>
        <dbReference type="PROSITE-ProRule" id="PRU00169"/>
    </source>
</evidence>
<keyword evidence="5" id="KW-0418">Kinase</keyword>
<dbReference type="SMART" id="SM00448">
    <property type="entry name" value="REC"/>
    <property type="match status" value="1"/>
</dbReference>
<sequence>MTDTARISAHMLREGRRTIAEAICSHLESSSALNKGTPPVTRLEQSETHILILAASIEFKSTVLLNDYVHWVTRLPESVSPYFCEISHFLDALISVVEAEFPQEVANVVQHYIDTARNSLLVDRPVEPPARVCPPLAQLQHNYLTSLLATHRTDALNMVMKAIQSGVEIESIYLDVIQPAQHELGRLWQTGQISVAQEHYCTAATQFVMSQLQPWFLKTTSADQTLVATCVGDELHEVGLRIVADLFEVSGWNTIYLGANVPPESIAETLASSRAQILAISCTMTQHLFAMADVIRIVRSHSGCEQVKILAGGYPFNIDPYLWKRVGADAAALDGKDAIDVANRLIQSRCQADNRSALSATSQQVEAQVLSGLNQSDDDLSRLNNSLITLQRKLNKANVELAALNKANEEKAQALQQADRRKDEFLAMLAHELRGPLAPMELAVGLLQMDDLDPSLIRESCETMQRQLDQMKHLINDLLDASRIVHGKIDLKKETLDLTHVLNRAIETVNPFIREKQQDLKLELSETPIFLEGDEIRLAQVFANLLTNASKYTDKKGTIWLNTKQDRDAAVIEVCDNGFGIDPELLQDVFSTFTQEQRSKLHSKGGLGLGLSLVKQLVELHQGSVSADSEGADRGSVFSVRLPALESEENSTFAESESTSLSSQNIPSRRVLIIEDTAGIARMISLLFEKLGHAPLVATSGATAIRMFQETPPEIVVLDLMLPDMSGLEVARELRRLDQKNSTLIVALTGHNDDEHRQQARKHGCDEYYVKPIDIKDLQELATHPKLMSINR</sequence>
<dbReference type="RefSeq" id="WP_187782361.1">
    <property type="nucleotide sequence ID" value="NZ_CP042910.1"/>
</dbReference>
<dbReference type="InterPro" id="IPR036097">
    <property type="entry name" value="HisK_dim/P_sf"/>
</dbReference>
<dbReference type="InterPro" id="IPR036890">
    <property type="entry name" value="HATPase_C_sf"/>
</dbReference>
<dbReference type="SUPFAM" id="SSF52172">
    <property type="entry name" value="CheY-like"/>
    <property type="match status" value="1"/>
</dbReference>
<dbReference type="InterPro" id="IPR004358">
    <property type="entry name" value="Sig_transdc_His_kin-like_C"/>
</dbReference>
<dbReference type="PANTHER" id="PTHR43047">
    <property type="entry name" value="TWO-COMPONENT HISTIDINE PROTEIN KINASE"/>
    <property type="match status" value="1"/>
</dbReference>
<dbReference type="PROSITE" id="PS50110">
    <property type="entry name" value="RESPONSE_REGULATORY"/>
    <property type="match status" value="1"/>
</dbReference>
<dbReference type="InterPro" id="IPR003594">
    <property type="entry name" value="HATPase_dom"/>
</dbReference>
<evidence type="ECO:0000313" key="11">
    <source>
        <dbReference type="EMBL" id="QEG16782.1"/>
    </source>
</evidence>
<keyword evidence="12" id="KW-1185">Reference proteome</keyword>